<dbReference type="Proteomes" id="UP000278440">
    <property type="component" value="Unassembled WGS sequence"/>
</dbReference>
<dbReference type="Gene3D" id="3.90.550.10">
    <property type="entry name" value="Spore Coat Polysaccharide Biosynthesis Protein SpsA, Chain A"/>
    <property type="match status" value="1"/>
</dbReference>
<reference evidence="3 4" key="1">
    <citation type="submission" date="2018-10" db="EMBL/GenBank/DDBJ databases">
        <title>Sequencing the genomes of 1000 actinobacteria strains.</title>
        <authorList>
            <person name="Klenk H.-P."/>
        </authorList>
    </citation>
    <scope>NUCLEOTIDE SEQUENCE [LARGE SCALE GENOMIC DNA]</scope>
    <source>
        <strain evidence="3 4">DSM 44267</strain>
    </source>
</reference>
<name>A0A495XX24_9MICO</name>
<proteinExistence type="predicted"/>
<sequence length="558" mass="59961">MQTPAPLLTVVCNVFDDAERLPRAVASALAGWTTSDIEVVVVDDGSDDDTGEVADRLAAADGRVRVIHLDRNDGTPGAARNRGLDAARGEWVAFVDSDDEYLPGALRRLVDRGREQGADVVAGAVARYNERTGQVTPLQATGYTRGAESTGGTDDAEGTGGVLGSLGPDSPLWDDTIAVAKAIRVDLVRRHRLRFPEGILYEDQPFTVALWLGARRVATLDEVVYHWFVNNVEGSESITARRHAIENFHDRLAANREIDALLEAHPDLRAPKLEKFLGHDLALYGKDLDTRDEEYRAAFVTAARGYLLGLPATAREGLPQPLRLLVRELVDGPPDSAVAASLFAYRRRHLERPLARRAGGWWWPYRPASEATADHDLTAFVAALHAGGRRLRTVTATAVRPVGSTLRLAGTVVDGDDSLGHFARVSALVRDRRSKATVGRASTRVRAHGRFEVGLDLPEPDTAPGSVTTWDVKVTFENVLGRRGAPSVAGPLPVEVAASVTPAEPVNGLLPYRTRNGNLSLRTVPAVPVAAPTAQPAAAGTTDAERESGSARPEGTRP</sequence>
<dbReference type="RefSeq" id="WP_170165693.1">
    <property type="nucleotide sequence ID" value="NZ_RBXT01000001.1"/>
</dbReference>
<evidence type="ECO:0000256" key="1">
    <source>
        <dbReference type="SAM" id="MobiDB-lite"/>
    </source>
</evidence>
<protein>
    <submittedName>
        <fullName evidence="3">Glycosyl transferase family 2</fullName>
    </submittedName>
</protein>
<dbReference type="InterPro" id="IPR029044">
    <property type="entry name" value="Nucleotide-diphossugar_trans"/>
</dbReference>
<dbReference type="Pfam" id="PF00535">
    <property type="entry name" value="Glycos_transf_2"/>
    <property type="match status" value="1"/>
</dbReference>
<feature type="region of interest" description="Disordered" evidence="1">
    <location>
        <begin position="530"/>
        <end position="558"/>
    </location>
</feature>
<evidence type="ECO:0000313" key="4">
    <source>
        <dbReference type="Proteomes" id="UP000278440"/>
    </source>
</evidence>
<dbReference type="PANTHER" id="PTHR22916">
    <property type="entry name" value="GLYCOSYLTRANSFERASE"/>
    <property type="match status" value="1"/>
</dbReference>
<feature type="domain" description="Glycosyltransferase 2-like" evidence="2">
    <location>
        <begin position="13"/>
        <end position="140"/>
    </location>
</feature>
<dbReference type="EMBL" id="RBXT01000001">
    <property type="protein sequence ID" value="RKT77276.1"/>
    <property type="molecule type" value="Genomic_DNA"/>
</dbReference>
<evidence type="ECO:0000313" key="3">
    <source>
        <dbReference type="EMBL" id="RKT77276.1"/>
    </source>
</evidence>
<dbReference type="SUPFAM" id="SSF53448">
    <property type="entry name" value="Nucleotide-diphospho-sugar transferases"/>
    <property type="match status" value="1"/>
</dbReference>
<keyword evidence="3" id="KW-0808">Transferase</keyword>
<keyword evidence="4" id="KW-1185">Reference proteome</keyword>
<dbReference type="InterPro" id="IPR001173">
    <property type="entry name" value="Glyco_trans_2-like"/>
</dbReference>
<dbReference type="GO" id="GO:0016758">
    <property type="term" value="F:hexosyltransferase activity"/>
    <property type="evidence" value="ECO:0007669"/>
    <property type="project" value="UniProtKB-ARBA"/>
</dbReference>
<dbReference type="CDD" id="cd00761">
    <property type="entry name" value="Glyco_tranf_GTA_type"/>
    <property type="match status" value="1"/>
</dbReference>
<dbReference type="AlphaFoldDB" id="A0A495XX24"/>
<feature type="region of interest" description="Disordered" evidence="1">
    <location>
        <begin position="143"/>
        <end position="164"/>
    </location>
</feature>
<organism evidence="3 4">
    <name type="scientific">Terracoccus luteus</name>
    <dbReference type="NCBI Taxonomy" id="53356"/>
    <lineage>
        <taxon>Bacteria</taxon>
        <taxon>Bacillati</taxon>
        <taxon>Actinomycetota</taxon>
        <taxon>Actinomycetes</taxon>
        <taxon>Micrococcales</taxon>
        <taxon>Intrasporangiaceae</taxon>
        <taxon>Terracoccus</taxon>
    </lineage>
</organism>
<comment type="caution">
    <text evidence="3">The sequence shown here is derived from an EMBL/GenBank/DDBJ whole genome shotgun (WGS) entry which is preliminary data.</text>
</comment>
<evidence type="ECO:0000259" key="2">
    <source>
        <dbReference type="Pfam" id="PF00535"/>
    </source>
</evidence>
<dbReference type="PANTHER" id="PTHR22916:SF3">
    <property type="entry name" value="UDP-GLCNAC:BETAGAL BETA-1,3-N-ACETYLGLUCOSAMINYLTRANSFERASE-LIKE PROTEIN 1"/>
    <property type="match status" value="1"/>
</dbReference>
<feature type="compositionally biased region" description="Low complexity" evidence="1">
    <location>
        <begin position="530"/>
        <end position="542"/>
    </location>
</feature>
<gene>
    <name evidence="3" type="ORF">DFJ68_0696</name>
</gene>
<feature type="compositionally biased region" description="Basic and acidic residues" evidence="1">
    <location>
        <begin position="543"/>
        <end position="558"/>
    </location>
</feature>
<accession>A0A495XX24</accession>